<gene>
    <name evidence="2" type="ORF">HCEG_04550</name>
</gene>
<feature type="compositionally biased region" description="Polar residues" evidence="1">
    <location>
        <begin position="96"/>
        <end position="114"/>
    </location>
</feature>
<dbReference type="OrthoDB" id="10460774at2759"/>
<dbReference type="AlphaFoldDB" id="F0UDX4"/>
<organism evidence="3">
    <name type="scientific">Ajellomyces capsulatus (strain H88)</name>
    <name type="common">Darling's disease fungus</name>
    <name type="synonym">Histoplasma capsulatum</name>
    <dbReference type="NCBI Taxonomy" id="544711"/>
    <lineage>
        <taxon>Eukaryota</taxon>
        <taxon>Fungi</taxon>
        <taxon>Dikarya</taxon>
        <taxon>Ascomycota</taxon>
        <taxon>Pezizomycotina</taxon>
        <taxon>Eurotiomycetes</taxon>
        <taxon>Eurotiomycetidae</taxon>
        <taxon>Onygenales</taxon>
        <taxon>Ajellomycetaceae</taxon>
        <taxon>Histoplasma</taxon>
    </lineage>
</organism>
<protein>
    <submittedName>
        <fullName evidence="2">Uncharacterized protein</fullName>
    </submittedName>
</protein>
<reference evidence="3" key="1">
    <citation type="submission" date="2008-07" db="EMBL/GenBank/DDBJ databases">
        <title>Annotation of Ajellomyces capsulatus strain H88.</title>
        <authorList>
            <person name="Champion M."/>
            <person name="Cuomo C."/>
            <person name="Ma L.-J."/>
            <person name="Henn M.R."/>
            <person name="Sil A."/>
            <person name="Goldman B."/>
            <person name="Young S.K."/>
            <person name="Kodira C.D."/>
            <person name="Zeng Q."/>
            <person name="Koehrsen M."/>
            <person name="Alvarado L."/>
            <person name="Berlin A."/>
            <person name="Borenstein D."/>
            <person name="Chen Z."/>
            <person name="Engels R."/>
            <person name="Freedman E."/>
            <person name="Gellesch M."/>
            <person name="Goldberg J."/>
            <person name="Griggs A."/>
            <person name="Gujja S."/>
            <person name="Heiman D."/>
            <person name="Hepburn T."/>
            <person name="Howarth C."/>
            <person name="Jen D."/>
            <person name="Larson L."/>
            <person name="Lewis B."/>
            <person name="Mehta T."/>
            <person name="Park D."/>
            <person name="Pearson M."/>
            <person name="Roberts A."/>
            <person name="Saif S."/>
            <person name="Shea T."/>
            <person name="Shenoy N."/>
            <person name="Sisk P."/>
            <person name="Stolte C."/>
            <person name="Sykes S."/>
            <person name="Walk T."/>
            <person name="White J."/>
            <person name="Yandava C."/>
            <person name="Klein B."/>
            <person name="McEwen J.G."/>
            <person name="Puccia R."/>
            <person name="Goldman G.H."/>
            <person name="Felipe M.S."/>
            <person name="Nino-Vega G."/>
            <person name="San-Blas G."/>
            <person name="Taylor J."/>
            <person name="Mendoza L."/>
            <person name="Galagan J."/>
            <person name="Nusbaum C."/>
            <person name="Birren B."/>
        </authorList>
    </citation>
    <scope>NUCLEOTIDE SEQUENCE [LARGE SCALE GENOMIC DNA]</scope>
    <source>
        <strain evidence="3">H88</strain>
    </source>
</reference>
<sequence>MATMDRNYFSQTGQRGQLVLLFGIPGQWKPAGREDAGWLRLPSLKRHKEVKSGLNAEICRTRSRLAKTLGLAFLGVTLSPGRNSVWSRRGAQQFGSSSNLQDAMHQSSPQSTLDRPSAQKLFAASNGPRTTAPVPLPWVFEDDSMFVQPVLPVTAEISLSVGGALSSKDSGIALIRGAQGGTVMKGHEASSPGPANEPAAGPSHPGEEKARA</sequence>
<dbReference type="Proteomes" id="UP000008142">
    <property type="component" value="Unassembled WGS sequence"/>
</dbReference>
<accession>F0UDX4</accession>
<dbReference type="OMA" id="MATMDRN"/>
<feature type="region of interest" description="Disordered" evidence="1">
    <location>
        <begin position="182"/>
        <end position="212"/>
    </location>
</feature>
<evidence type="ECO:0000313" key="3">
    <source>
        <dbReference type="Proteomes" id="UP000008142"/>
    </source>
</evidence>
<name>F0UDX4_AJEC8</name>
<dbReference type="EMBL" id="DS990638">
    <property type="protein sequence ID" value="EGC45335.1"/>
    <property type="molecule type" value="Genomic_DNA"/>
</dbReference>
<evidence type="ECO:0000313" key="2">
    <source>
        <dbReference type="EMBL" id="EGC45335.1"/>
    </source>
</evidence>
<feature type="region of interest" description="Disordered" evidence="1">
    <location>
        <begin position="96"/>
        <end position="117"/>
    </location>
</feature>
<dbReference type="HOGENOM" id="CLU_1299402_0_0_1"/>
<proteinExistence type="predicted"/>
<evidence type="ECO:0000256" key="1">
    <source>
        <dbReference type="SAM" id="MobiDB-lite"/>
    </source>
</evidence>